<dbReference type="Pfam" id="PF07866">
    <property type="entry name" value="DUF1653"/>
    <property type="match status" value="1"/>
</dbReference>
<protein>
    <submittedName>
        <fullName evidence="2">DUF1653 domain-containing protein</fullName>
    </submittedName>
</protein>
<accession>A0ABS6VUH3</accession>
<dbReference type="RefSeq" id="WP_219044190.1">
    <property type="nucleotide sequence ID" value="NZ_JAHWDQ010000003.1"/>
</dbReference>
<evidence type="ECO:0000313" key="3">
    <source>
        <dbReference type="Proteomes" id="UP001166291"/>
    </source>
</evidence>
<dbReference type="EMBL" id="JAHWDQ010000003">
    <property type="protein sequence ID" value="MBW2941976.1"/>
    <property type="molecule type" value="Genomic_DNA"/>
</dbReference>
<dbReference type="Proteomes" id="UP001166291">
    <property type="component" value="Unassembled WGS sequence"/>
</dbReference>
<sequence>MTRPDQQSVSPGRYRHYKGGEYYVYEVATHSETEELVVVYRPLYGEAALWVRPLAMFTEVIEFEGKLQRRFEFLSPADGSIL</sequence>
<comment type="caution">
    <text evidence="2">The sequence shown here is derived from an EMBL/GenBank/DDBJ whole genome shotgun (WGS) entry which is preliminary data.</text>
</comment>
<proteinExistence type="predicted"/>
<reference evidence="2" key="1">
    <citation type="submission" date="2021-07" db="EMBL/GenBank/DDBJ databases">
        <title>Zhongshania sp. CAU 1632 isolated from seawater.</title>
        <authorList>
            <person name="Kim W."/>
        </authorList>
    </citation>
    <scope>NUCLEOTIDE SEQUENCE</scope>
    <source>
        <strain evidence="2">CAU 1632</strain>
    </source>
</reference>
<evidence type="ECO:0000259" key="1">
    <source>
        <dbReference type="Pfam" id="PF07866"/>
    </source>
</evidence>
<evidence type="ECO:0000313" key="2">
    <source>
        <dbReference type="EMBL" id="MBW2941976.1"/>
    </source>
</evidence>
<organism evidence="2 3">
    <name type="scientific">Zhongshania aquimaris</name>
    <dbReference type="NCBI Taxonomy" id="2857107"/>
    <lineage>
        <taxon>Bacteria</taxon>
        <taxon>Pseudomonadati</taxon>
        <taxon>Pseudomonadota</taxon>
        <taxon>Gammaproteobacteria</taxon>
        <taxon>Cellvibrionales</taxon>
        <taxon>Spongiibacteraceae</taxon>
        <taxon>Zhongshania</taxon>
    </lineage>
</organism>
<keyword evidence="3" id="KW-1185">Reference proteome</keyword>
<feature type="domain" description="DUF1653" evidence="1">
    <location>
        <begin position="12"/>
        <end position="72"/>
    </location>
</feature>
<gene>
    <name evidence="2" type="ORF">KXJ70_14370</name>
</gene>
<dbReference type="InterPro" id="IPR023387">
    <property type="entry name" value="DUF1653-like_dom"/>
</dbReference>
<name>A0ABS6VUH3_9GAMM</name>